<reference evidence="2 4" key="1">
    <citation type="journal article" date="2020" name="Mol. Plant">
        <title>The Chromosome-Based Rubber Tree Genome Provides New Insights into Spurge Genome Evolution and Rubber Biosynthesis.</title>
        <authorList>
            <person name="Liu J."/>
            <person name="Shi C."/>
            <person name="Shi C.C."/>
            <person name="Li W."/>
            <person name="Zhang Q.J."/>
            <person name="Zhang Y."/>
            <person name="Li K."/>
            <person name="Lu H.F."/>
            <person name="Shi C."/>
            <person name="Zhu S.T."/>
            <person name="Xiao Z.Y."/>
            <person name="Nan H."/>
            <person name="Yue Y."/>
            <person name="Zhu X.G."/>
            <person name="Wu Y."/>
            <person name="Hong X.N."/>
            <person name="Fan G.Y."/>
            <person name="Tong Y."/>
            <person name="Zhang D."/>
            <person name="Mao C.L."/>
            <person name="Liu Y.L."/>
            <person name="Hao S.J."/>
            <person name="Liu W.Q."/>
            <person name="Lv M.Q."/>
            <person name="Zhang H.B."/>
            <person name="Liu Y."/>
            <person name="Hu-Tang G.R."/>
            <person name="Wang J.P."/>
            <person name="Wang J.H."/>
            <person name="Sun Y.H."/>
            <person name="Ni S.B."/>
            <person name="Chen W.B."/>
            <person name="Zhang X.C."/>
            <person name="Jiao Y.N."/>
            <person name="Eichler E.E."/>
            <person name="Li G.H."/>
            <person name="Liu X."/>
            <person name="Gao L.Z."/>
        </authorList>
    </citation>
    <scope>NUCLEOTIDE SEQUENCE [LARGE SCALE GENOMIC DNA]</scope>
    <source>
        <strain evidence="4">cv. GT1</strain>
        <tissue evidence="2">Leaf</tissue>
    </source>
</reference>
<dbReference type="EMBL" id="JAAGAX010000014">
    <property type="protein sequence ID" value="KAF2292617.1"/>
    <property type="molecule type" value="Genomic_DNA"/>
</dbReference>
<dbReference type="AlphaFoldDB" id="A0A6A6KVG6"/>
<gene>
    <name evidence="2" type="ORF">GH714_026034</name>
    <name evidence="3" type="ORF">GH714_026226</name>
</gene>
<proteinExistence type="predicted"/>
<name>A0A6A6KVG6_HEVBR</name>
<organism evidence="2 4">
    <name type="scientific">Hevea brasiliensis</name>
    <name type="common">Para rubber tree</name>
    <name type="synonym">Siphonia brasiliensis</name>
    <dbReference type="NCBI Taxonomy" id="3981"/>
    <lineage>
        <taxon>Eukaryota</taxon>
        <taxon>Viridiplantae</taxon>
        <taxon>Streptophyta</taxon>
        <taxon>Embryophyta</taxon>
        <taxon>Tracheophyta</taxon>
        <taxon>Spermatophyta</taxon>
        <taxon>Magnoliopsida</taxon>
        <taxon>eudicotyledons</taxon>
        <taxon>Gunneridae</taxon>
        <taxon>Pentapetalae</taxon>
        <taxon>rosids</taxon>
        <taxon>fabids</taxon>
        <taxon>Malpighiales</taxon>
        <taxon>Euphorbiaceae</taxon>
        <taxon>Crotonoideae</taxon>
        <taxon>Micrandreae</taxon>
        <taxon>Hevea</taxon>
    </lineage>
</organism>
<protein>
    <submittedName>
        <fullName evidence="2">Uncharacterized protein</fullName>
    </submittedName>
</protein>
<dbReference type="EMBL" id="JAAGAX010000014">
    <property type="protein sequence ID" value="KAF2292641.1"/>
    <property type="molecule type" value="Genomic_DNA"/>
</dbReference>
<feature type="region of interest" description="Disordered" evidence="1">
    <location>
        <begin position="1"/>
        <end position="22"/>
    </location>
</feature>
<sequence>MDTRTSSAALRDKSDNNRKDPAWKCPAHVREEIQDYMLKEVAAMDFDKTSFPDFEDVKRMDDDEDKNEISANIEVSQQGSNKVANMRKKPMTKGPIDVFFAQNVERAEKDRKNAKLK</sequence>
<evidence type="ECO:0000313" key="4">
    <source>
        <dbReference type="Proteomes" id="UP000467840"/>
    </source>
</evidence>
<dbReference type="Proteomes" id="UP000467840">
    <property type="component" value="Chromosome 13"/>
</dbReference>
<accession>A0A6A6KVG6</accession>
<evidence type="ECO:0000313" key="2">
    <source>
        <dbReference type="EMBL" id="KAF2292617.1"/>
    </source>
</evidence>
<keyword evidence="4" id="KW-1185">Reference proteome</keyword>
<evidence type="ECO:0000256" key="1">
    <source>
        <dbReference type="SAM" id="MobiDB-lite"/>
    </source>
</evidence>
<feature type="compositionally biased region" description="Basic and acidic residues" evidence="1">
    <location>
        <begin position="10"/>
        <end position="22"/>
    </location>
</feature>
<comment type="caution">
    <text evidence="2">The sequence shown here is derived from an EMBL/GenBank/DDBJ whole genome shotgun (WGS) entry which is preliminary data.</text>
</comment>
<evidence type="ECO:0000313" key="3">
    <source>
        <dbReference type="EMBL" id="KAF2292641.1"/>
    </source>
</evidence>